<reference evidence="7 8" key="1">
    <citation type="journal article" date="2016" name="Appl. Environ. Microbiol.">
        <title>Whole genome relationships among Francisella bacteria of diverse origin define new species and provide specific regions for detection.</title>
        <authorList>
            <person name="Challacombe J.F."/>
            <person name="Petersen J.M."/>
            <person name="Gallegos-Graves V."/>
            <person name="Hodge D."/>
            <person name="Pillai S."/>
            <person name="Kuske C.R."/>
        </authorList>
    </citation>
    <scope>NUCLEOTIDE SEQUENCE [LARGE SCALE GENOMIC DNA]</scope>
    <source>
        <strain evidence="8">TX07-7310</strain>
    </source>
</reference>
<feature type="transmembrane region" description="Helical" evidence="6">
    <location>
        <begin position="178"/>
        <end position="201"/>
    </location>
</feature>
<gene>
    <name evidence="7" type="ORF">F7310_10245</name>
</gene>
<comment type="subcellular location">
    <subcellularLocation>
        <location evidence="6">Cell membrane</location>
        <topology evidence="6">Multi-pass membrane protein</topology>
    </subcellularLocation>
    <subcellularLocation>
        <location evidence="1">Membrane</location>
        <topology evidence="1">Multi-pass membrane protein</topology>
    </subcellularLocation>
</comment>
<dbReference type="InterPro" id="IPR002781">
    <property type="entry name" value="TM_pro_TauE-like"/>
</dbReference>
<evidence type="ECO:0000256" key="6">
    <source>
        <dbReference type="RuleBase" id="RU363041"/>
    </source>
</evidence>
<dbReference type="AlphaFoldDB" id="A0A1L4BV49"/>
<keyword evidence="4 6" id="KW-1133">Transmembrane helix</keyword>
<evidence type="ECO:0000256" key="1">
    <source>
        <dbReference type="ARBA" id="ARBA00004141"/>
    </source>
</evidence>
<dbReference type="InterPro" id="IPR051598">
    <property type="entry name" value="TSUP/Inactive_protease-like"/>
</dbReference>
<sequence length="262" mass="28910">MNLLLFITLIFLITIFSGFISGVFGGGSGLINVPGFYLLLDYYYPAYDHLMQVAIACAVSSGVLVGLLATIKQHKYKQICYNTLRWALISILLGGVFGVFLVTLIKSSNLKTIFAILLIVMAIWMWRKTKTSLKIWQAPLILKITSAFIAGMCTMLSGISVFFVPLLTKCGLDIRKAIGTSTVITFFISLVMTIFFIAFGLHASNLPPYCIGYLNLIIVFAGIIPSLIGVNIGVKVTALFSHKHLQMIYILMMFVIAIIMII</sequence>
<evidence type="ECO:0000256" key="4">
    <source>
        <dbReference type="ARBA" id="ARBA00022989"/>
    </source>
</evidence>
<evidence type="ECO:0000256" key="3">
    <source>
        <dbReference type="ARBA" id="ARBA00022692"/>
    </source>
</evidence>
<dbReference type="RefSeq" id="WP_072713483.1">
    <property type="nucleotide sequence ID" value="NZ_CP016796.1"/>
</dbReference>
<dbReference type="PANTHER" id="PTHR43701">
    <property type="entry name" value="MEMBRANE TRANSPORTER PROTEIN MJ0441-RELATED"/>
    <property type="match status" value="1"/>
</dbReference>
<dbReference type="EMBL" id="CP016796">
    <property type="protein sequence ID" value="API87708.1"/>
    <property type="molecule type" value="Genomic_DNA"/>
</dbReference>
<dbReference type="GO" id="GO:0005886">
    <property type="term" value="C:plasma membrane"/>
    <property type="evidence" value="ECO:0007669"/>
    <property type="project" value="UniProtKB-SubCell"/>
</dbReference>
<dbReference type="KEGG" id="frx:F7310_10245"/>
<name>A0A1L4BV49_9GAMM</name>
<accession>A0A1L4BV49</accession>
<dbReference type="PANTHER" id="PTHR43701:SF2">
    <property type="entry name" value="MEMBRANE TRANSPORTER PROTEIN YJNA-RELATED"/>
    <property type="match status" value="1"/>
</dbReference>
<evidence type="ECO:0000313" key="8">
    <source>
        <dbReference type="Proteomes" id="UP000184222"/>
    </source>
</evidence>
<comment type="similarity">
    <text evidence="2 6">Belongs to the 4-toluene sulfonate uptake permease (TSUP) (TC 2.A.102) family.</text>
</comment>
<dbReference type="Pfam" id="PF01925">
    <property type="entry name" value="TauE"/>
    <property type="match status" value="1"/>
</dbReference>
<evidence type="ECO:0000313" key="7">
    <source>
        <dbReference type="EMBL" id="API87708.1"/>
    </source>
</evidence>
<evidence type="ECO:0000256" key="2">
    <source>
        <dbReference type="ARBA" id="ARBA00009142"/>
    </source>
</evidence>
<keyword evidence="8" id="KW-1185">Reference proteome</keyword>
<dbReference type="OrthoDB" id="457670at2"/>
<keyword evidence="5 6" id="KW-0472">Membrane</keyword>
<feature type="transmembrane region" description="Helical" evidence="6">
    <location>
        <begin position="147"/>
        <end position="166"/>
    </location>
</feature>
<organism evidence="7 8">
    <name type="scientific">Francisella uliginis</name>
    <dbReference type="NCBI Taxonomy" id="573570"/>
    <lineage>
        <taxon>Bacteria</taxon>
        <taxon>Pseudomonadati</taxon>
        <taxon>Pseudomonadota</taxon>
        <taxon>Gammaproteobacteria</taxon>
        <taxon>Thiotrichales</taxon>
        <taxon>Francisellaceae</taxon>
        <taxon>Francisella</taxon>
    </lineage>
</organism>
<dbReference type="Proteomes" id="UP000184222">
    <property type="component" value="Chromosome"/>
</dbReference>
<feature type="transmembrane region" description="Helical" evidence="6">
    <location>
        <begin position="49"/>
        <end position="71"/>
    </location>
</feature>
<feature type="transmembrane region" description="Helical" evidence="6">
    <location>
        <begin position="244"/>
        <end position="261"/>
    </location>
</feature>
<keyword evidence="6" id="KW-1003">Cell membrane</keyword>
<dbReference type="STRING" id="573570.F7310_10245"/>
<keyword evidence="3 6" id="KW-0812">Transmembrane</keyword>
<feature type="transmembrane region" description="Helical" evidence="6">
    <location>
        <begin position="83"/>
        <end position="104"/>
    </location>
</feature>
<protein>
    <recommendedName>
        <fullName evidence="6">Probable membrane transporter protein</fullName>
    </recommendedName>
</protein>
<proteinExistence type="inferred from homology"/>
<evidence type="ECO:0000256" key="5">
    <source>
        <dbReference type="ARBA" id="ARBA00023136"/>
    </source>
</evidence>
<feature type="transmembrane region" description="Helical" evidence="6">
    <location>
        <begin position="213"/>
        <end position="232"/>
    </location>
</feature>
<feature type="transmembrane region" description="Helical" evidence="6">
    <location>
        <begin position="110"/>
        <end position="126"/>
    </location>
</feature>